<dbReference type="GO" id="GO:0004525">
    <property type="term" value="F:ribonuclease III activity"/>
    <property type="evidence" value="ECO:0007669"/>
    <property type="project" value="InterPro"/>
</dbReference>
<dbReference type="Proteomes" id="UP000237347">
    <property type="component" value="Unassembled WGS sequence"/>
</dbReference>
<dbReference type="GO" id="GO:0003723">
    <property type="term" value="F:RNA binding"/>
    <property type="evidence" value="ECO:0007669"/>
    <property type="project" value="TreeGrafter"/>
</dbReference>
<organism evidence="3 4">
    <name type="scientific">Quercus suber</name>
    <name type="common">Cork oak</name>
    <dbReference type="NCBI Taxonomy" id="58331"/>
    <lineage>
        <taxon>Eukaryota</taxon>
        <taxon>Viridiplantae</taxon>
        <taxon>Streptophyta</taxon>
        <taxon>Embryophyta</taxon>
        <taxon>Tracheophyta</taxon>
        <taxon>Spermatophyta</taxon>
        <taxon>Magnoliopsida</taxon>
        <taxon>eudicotyledons</taxon>
        <taxon>Gunneridae</taxon>
        <taxon>Pentapetalae</taxon>
        <taxon>rosids</taxon>
        <taxon>fabids</taxon>
        <taxon>Fagales</taxon>
        <taxon>Fagaceae</taxon>
        <taxon>Quercus</taxon>
    </lineage>
</organism>
<dbReference type="CDD" id="cd00593">
    <property type="entry name" value="RIBOc"/>
    <property type="match status" value="1"/>
</dbReference>
<dbReference type="InterPro" id="IPR000999">
    <property type="entry name" value="RNase_III_dom"/>
</dbReference>
<sequence>MDSLICPVEEEPAPTILKLGPHALTHSYNNNNNNNGKSFTSYRRLVVLGDTVIRLTVSKHLYSTYPSLDPERLSSLLAANTSNEKLARVVVRRGLHCVTSLVDKV</sequence>
<keyword evidence="1" id="KW-0378">Hydrolase</keyword>
<dbReference type="PANTHER" id="PTHR14950:SF49">
    <property type="entry name" value="RIBONUCLEASE 3-LIKE PROTEIN 2-RELATED"/>
    <property type="match status" value="1"/>
</dbReference>
<dbReference type="GO" id="GO:0005634">
    <property type="term" value="C:nucleus"/>
    <property type="evidence" value="ECO:0007669"/>
    <property type="project" value="TreeGrafter"/>
</dbReference>
<dbReference type="PANTHER" id="PTHR14950">
    <property type="entry name" value="DICER-RELATED"/>
    <property type="match status" value="1"/>
</dbReference>
<dbReference type="InterPro" id="IPR036389">
    <property type="entry name" value="RNase_III_sf"/>
</dbReference>
<evidence type="ECO:0000313" key="4">
    <source>
        <dbReference type="Proteomes" id="UP000237347"/>
    </source>
</evidence>
<dbReference type="AlphaFoldDB" id="A0AAW0KL88"/>
<feature type="domain" description="RNase III" evidence="2">
    <location>
        <begin position="23"/>
        <end position="96"/>
    </location>
</feature>
<reference evidence="3 4" key="1">
    <citation type="journal article" date="2018" name="Sci. Data">
        <title>The draft genome sequence of cork oak.</title>
        <authorList>
            <person name="Ramos A.M."/>
            <person name="Usie A."/>
            <person name="Barbosa P."/>
            <person name="Barros P.M."/>
            <person name="Capote T."/>
            <person name="Chaves I."/>
            <person name="Simoes F."/>
            <person name="Abreu I."/>
            <person name="Carrasquinho I."/>
            <person name="Faro C."/>
            <person name="Guimaraes J.B."/>
            <person name="Mendonca D."/>
            <person name="Nobrega F."/>
            <person name="Rodrigues L."/>
            <person name="Saibo N.J.M."/>
            <person name="Varela M.C."/>
            <person name="Egas C."/>
            <person name="Matos J."/>
            <person name="Miguel C.M."/>
            <person name="Oliveira M.M."/>
            <person name="Ricardo C.P."/>
            <person name="Goncalves S."/>
        </authorList>
    </citation>
    <scope>NUCLEOTIDE SEQUENCE [LARGE SCALE GENOMIC DNA]</scope>
    <source>
        <strain evidence="4">cv. HL8</strain>
    </source>
</reference>
<dbReference type="Gene3D" id="1.10.1520.10">
    <property type="entry name" value="Ribonuclease III domain"/>
    <property type="match status" value="1"/>
</dbReference>
<dbReference type="Pfam" id="PF00636">
    <property type="entry name" value="Ribonuclease_3"/>
    <property type="match status" value="1"/>
</dbReference>
<accession>A0AAW0KL88</accession>
<name>A0AAW0KL88_QUESU</name>
<dbReference type="GO" id="GO:0005737">
    <property type="term" value="C:cytoplasm"/>
    <property type="evidence" value="ECO:0007669"/>
    <property type="project" value="TreeGrafter"/>
</dbReference>
<evidence type="ECO:0000313" key="3">
    <source>
        <dbReference type="EMBL" id="KAK7839779.1"/>
    </source>
</evidence>
<dbReference type="GO" id="GO:0030422">
    <property type="term" value="P:siRNA processing"/>
    <property type="evidence" value="ECO:0007669"/>
    <property type="project" value="TreeGrafter"/>
</dbReference>
<gene>
    <name evidence="3" type="primary">RTL2_2</name>
    <name evidence="3" type="ORF">CFP56_017514</name>
</gene>
<protein>
    <submittedName>
        <fullName evidence="3">Ribonuclease 3-like protein 2</fullName>
    </submittedName>
</protein>
<dbReference type="PROSITE" id="PS50142">
    <property type="entry name" value="RNASE_3_2"/>
    <property type="match status" value="1"/>
</dbReference>
<proteinExistence type="predicted"/>
<evidence type="ECO:0000259" key="2">
    <source>
        <dbReference type="PROSITE" id="PS50142"/>
    </source>
</evidence>
<keyword evidence="4" id="KW-1185">Reference proteome</keyword>
<comment type="caution">
    <text evidence="3">The sequence shown here is derived from an EMBL/GenBank/DDBJ whole genome shotgun (WGS) entry which is preliminary data.</text>
</comment>
<dbReference type="EMBL" id="PKMF04000276">
    <property type="protein sequence ID" value="KAK7839779.1"/>
    <property type="molecule type" value="Genomic_DNA"/>
</dbReference>
<dbReference type="SUPFAM" id="SSF69065">
    <property type="entry name" value="RNase III domain-like"/>
    <property type="match status" value="1"/>
</dbReference>
<evidence type="ECO:0000256" key="1">
    <source>
        <dbReference type="ARBA" id="ARBA00022801"/>
    </source>
</evidence>